<evidence type="ECO:0008006" key="4">
    <source>
        <dbReference type="Google" id="ProtNLM"/>
    </source>
</evidence>
<keyword evidence="3" id="KW-1185">Reference proteome</keyword>
<feature type="region of interest" description="Disordered" evidence="1">
    <location>
        <begin position="1"/>
        <end position="20"/>
    </location>
</feature>
<accession>A0ABV6MLP9</accession>
<name>A0ABV6MLP9_9PSEU</name>
<dbReference type="EMBL" id="JBHLUD010000002">
    <property type="protein sequence ID" value="MFC0541225.1"/>
    <property type="molecule type" value="Genomic_DNA"/>
</dbReference>
<evidence type="ECO:0000256" key="1">
    <source>
        <dbReference type="SAM" id="MobiDB-lite"/>
    </source>
</evidence>
<feature type="compositionally biased region" description="Low complexity" evidence="1">
    <location>
        <begin position="9"/>
        <end position="19"/>
    </location>
</feature>
<evidence type="ECO:0000313" key="2">
    <source>
        <dbReference type="EMBL" id="MFC0541225.1"/>
    </source>
</evidence>
<dbReference type="Gene3D" id="2.50.20.20">
    <property type="match status" value="1"/>
</dbReference>
<dbReference type="RefSeq" id="WP_273942798.1">
    <property type="nucleotide sequence ID" value="NZ_CP097263.1"/>
</dbReference>
<dbReference type="Proteomes" id="UP001589810">
    <property type="component" value="Unassembled WGS sequence"/>
</dbReference>
<protein>
    <recommendedName>
        <fullName evidence="4">LppX_LprAFG lipoprotein</fullName>
    </recommendedName>
</protein>
<gene>
    <name evidence="2" type="ORF">ACFFH7_07005</name>
</gene>
<evidence type="ECO:0000313" key="3">
    <source>
        <dbReference type="Proteomes" id="UP001589810"/>
    </source>
</evidence>
<organism evidence="2 3">
    <name type="scientific">Kutzneria chonburiensis</name>
    <dbReference type="NCBI Taxonomy" id="1483604"/>
    <lineage>
        <taxon>Bacteria</taxon>
        <taxon>Bacillati</taxon>
        <taxon>Actinomycetota</taxon>
        <taxon>Actinomycetes</taxon>
        <taxon>Pseudonocardiales</taxon>
        <taxon>Pseudonocardiaceae</taxon>
        <taxon>Kutzneria</taxon>
    </lineage>
</organism>
<proteinExistence type="predicted"/>
<reference evidence="2 3" key="1">
    <citation type="submission" date="2024-09" db="EMBL/GenBank/DDBJ databases">
        <authorList>
            <person name="Sun Q."/>
            <person name="Mori K."/>
        </authorList>
    </citation>
    <scope>NUCLEOTIDE SEQUENCE [LARGE SCALE GENOMIC DNA]</scope>
    <source>
        <strain evidence="2 3">TBRC 1432</strain>
    </source>
</reference>
<sequence length="259" mass="27697">MAAPPPTSGAPSSPSDTGPLTAADLVGKVTAAARGKRTYHVTAVPIDNTLTYAAEGSVRIGSVDTDHVDIDTAADLDITVQVKPNDGNPPQALRFITLDTKTYVEVTPVYQPPPGKPWVALDRQAQDDFTNSMFGFNDVGVQETVPTAYDLAMLAAGGEITGSSPEGDATRYKITLDLRKAMDSLTNPYLKDEAKYALDAGGRSEDFELVVDRQYTMLSLKSSAKVVSTGQPVVYEVRFDKWGDPVDLSTPPPAETTTR</sequence>
<comment type="caution">
    <text evidence="2">The sequence shown here is derived from an EMBL/GenBank/DDBJ whole genome shotgun (WGS) entry which is preliminary data.</text>
</comment>